<dbReference type="InterPro" id="IPR009100">
    <property type="entry name" value="AcylCoA_DH/oxidase_NM_dom_sf"/>
</dbReference>
<accession>A0A3G2L622</accession>
<evidence type="ECO:0000259" key="7">
    <source>
        <dbReference type="Pfam" id="PF00441"/>
    </source>
</evidence>
<proteinExistence type="inferred from homology"/>
<evidence type="ECO:0000259" key="8">
    <source>
        <dbReference type="Pfam" id="PF02771"/>
    </source>
</evidence>
<feature type="domain" description="Acyl-CoA dehydrogenase/oxidase C-terminal" evidence="7">
    <location>
        <begin position="240"/>
        <end position="354"/>
    </location>
</feature>
<keyword evidence="5" id="KW-0560">Oxidoreductase</keyword>
<name>A0A3G2L622_9FLAO</name>
<keyword evidence="6" id="KW-0472">Membrane</keyword>
<dbReference type="Pfam" id="PF00441">
    <property type="entry name" value="Acyl-CoA_dh_1"/>
    <property type="match status" value="1"/>
</dbReference>
<evidence type="ECO:0000256" key="1">
    <source>
        <dbReference type="ARBA" id="ARBA00001974"/>
    </source>
</evidence>
<dbReference type="InterPro" id="IPR009075">
    <property type="entry name" value="AcylCo_DH/oxidase_C"/>
</dbReference>
<dbReference type="Gene3D" id="2.40.110.10">
    <property type="entry name" value="Butyryl-CoA Dehydrogenase, subunit A, domain 2"/>
    <property type="match status" value="1"/>
</dbReference>
<dbReference type="Pfam" id="PF02771">
    <property type="entry name" value="Acyl-CoA_dh_N"/>
    <property type="match status" value="1"/>
</dbReference>
<evidence type="ECO:0000256" key="5">
    <source>
        <dbReference type="ARBA" id="ARBA00023002"/>
    </source>
</evidence>
<protein>
    <submittedName>
        <fullName evidence="9">Acyl-CoA dehydrogenase</fullName>
    </submittedName>
</protein>
<dbReference type="AlphaFoldDB" id="A0A3G2L622"/>
<dbReference type="InterPro" id="IPR046373">
    <property type="entry name" value="Acyl-CoA_Oxase/DH_mid-dom_sf"/>
</dbReference>
<evidence type="ECO:0000313" key="9">
    <source>
        <dbReference type="EMBL" id="AYN67676.1"/>
    </source>
</evidence>
<dbReference type="InterPro" id="IPR013786">
    <property type="entry name" value="AcylCoA_DH/ox_N"/>
</dbReference>
<feature type="transmembrane region" description="Helical" evidence="6">
    <location>
        <begin position="228"/>
        <end position="248"/>
    </location>
</feature>
<dbReference type="PANTHER" id="PTHR43884">
    <property type="entry name" value="ACYL-COA DEHYDROGENASE"/>
    <property type="match status" value="1"/>
</dbReference>
<evidence type="ECO:0000256" key="6">
    <source>
        <dbReference type="SAM" id="Phobius"/>
    </source>
</evidence>
<dbReference type="KEGG" id="emar:D1013_09995"/>
<organism evidence="9 10">
    <name type="scientific">Euzebyella marina</name>
    <dbReference type="NCBI Taxonomy" id="1761453"/>
    <lineage>
        <taxon>Bacteria</taxon>
        <taxon>Pseudomonadati</taxon>
        <taxon>Bacteroidota</taxon>
        <taxon>Flavobacteriia</taxon>
        <taxon>Flavobacteriales</taxon>
        <taxon>Flavobacteriaceae</taxon>
        <taxon>Euzebyella</taxon>
    </lineage>
</organism>
<keyword evidence="4" id="KW-0274">FAD</keyword>
<dbReference type="InterPro" id="IPR037069">
    <property type="entry name" value="AcylCoA_DH/ox_N_sf"/>
</dbReference>
<comment type="similarity">
    <text evidence="2">Belongs to the acyl-CoA dehydrogenase family.</text>
</comment>
<dbReference type="GO" id="GO:0050660">
    <property type="term" value="F:flavin adenine dinucleotide binding"/>
    <property type="evidence" value="ECO:0007669"/>
    <property type="project" value="InterPro"/>
</dbReference>
<dbReference type="SUPFAM" id="SSF47203">
    <property type="entry name" value="Acyl-CoA dehydrogenase C-terminal domain-like"/>
    <property type="match status" value="1"/>
</dbReference>
<keyword evidence="6" id="KW-0812">Transmembrane</keyword>
<dbReference type="Gene3D" id="1.20.140.10">
    <property type="entry name" value="Butyryl-CoA Dehydrogenase, subunit A, domain 3"/>
    <property type="match status" value="1"/>
</dbReference>
<sequence length="375" mass="41811">MENMAIDRKFDSRVLTELQSAFEERSKLFDQEGSFVHENYDDLKKHRFFSACIPEDLGGGGVSHSAMCQMINKIAQSCGSTALAFSMHQHLIAAAQWKFKHKGLGAEMLSKVANNELILISTGAGDWLGSSGILTKTEGGYLFNGKKHFASQSVAGNVIVTSAQFKKADKLWDVLHFSVPMKNEGIHIIENWNVMGMRASGSHTIEFNDVFIPESSISLARPKDEFHMIWDVVLTVALPLIMSTYVGIAEKAMRLALSFTKNKGKGKETLLAMIGKMNNALLSAKTQWKALIALANDLDFKPSEQTTVQALSFKTNISKETKEVVSMAMEIVGGQSFFKTNELERLFRDVQASEFHPLPTWQQYEFTGKRLLKNE</sequence>
<dbReference type="Proteomes" id="UP000276309">
    <property type="component" value="Chromosome"/>
</dbReference>
<keyword evidence="10" id="KW-1185">Reference proteome</keyword>
<reference evidence="9 10" key="1">
    <citation type="submission" date="2018-08" db="EMBL/GenBank/DDBJ databases">
        <title>The reduced genetic potential of extracellular carbohydrate catabolism in Euzebyella marina RN62, a Flavobacteriia bacterium isolated from the hadal water.</title>
        <authorList>
            <person name="Xue C."/>
        </authorList>
    </citation>
    <scope>NUCLEOTIDE SEQUENCE [LARGE SCALE GENOMIC DNA]</scope>
    <source>
        <strain evidence="9 10">RN62</strain>
    </source>
</reference>
<dbReference type="EMBL" id="CP032050">
    <property type="protein sequence ID" value="AYN67676.1"/>
    <property type="molecule type" value="Genomic_DNA"/>
</dbReference>
<dbReference type="OrthoDB" id="1170793at2"/>
<dbReference type="PANTHER" id="PTHR43884:SF25">
    <property type="entry name" value="ACYL-COA DEHYDROGENASE YDBM-RELATED"/>
    <property type="match status" value="1"/>
</dbReference>
<dbReference type="PIRSF" id="PIRSF016578">
    <property type="entry name" value="HsaA"/>
    <property type="match status" value="1"/>
</dbReference>
<feature type="domain" description="Acyl-CoA dehydrogenase/oxidase N-terminal" evidence="8">
    <location>
        <begin position="24"/>
        <end position="115"/>
    </location>
</feature>
<keyword evidence="6" id="KW-1133">Transmembrane helix</keyword>
<dbReference type="Gene3D" id="1.10.540.10">
    <property type="entry name" value="Acyl-CoA dehydrogenase/oxidase, N-terminal domain"/>
    <property type="match status" value="1"/>
</dbReference>
<evidence type="ECO:0000256" key="4">
    <source>
        <dbReference type="ARBA" id="ARBA00022827"/>
    </source>
</evidence>
<dbReference type="SUPFAM" id="SSF56645">
    <property type="entry name" value="Acyl-CoA dehydrogenase NM domain-like"/>
    <property type="match status" value="1"/>
</dbReference>
<evidence type="ECO:0000313" key="10">
    <source>
        <dbReference type="Proteomes" id="UP000276309"/>
    </source>
</evidence>
<dbReference type="RefSeq" id="WP_121848692.1">
    <property type="nucleotide sequence ID" value="NZ_CP032050.1"/>
</dbReference>
<evidence type="ECO:0000256" key="3">
    <source>
        <dbReference type="ARBA" id="ARBA00022630"/>
    </source>
</evidence>
<gene>
    <name evidence="9" type="ORF">D1013_09995</name>
</gene>
<keyword evidence="3" id="KW-0285">Flavoprotein</keyword>
<comment type="cofactor">
    <cofactor evidence="1">
        <name>FAD</name>
        <dbReference type="ChEBI" id="CHEBI:57692"/>
    </cofactor>
</comment>
<evidence type="ECO:0000256" key="2">
    <source>
        <dbReference type="ARBA" id="ARBA00009347"/>
    </source>
</evidence>
<dbReference type="InterPro" id="IPR036250">
    <property type="entry name" value="AcylCo_DH-like_C"/>
</dbReference>
<dbReference type="GO" id="GO:0003995">
    <property type="term" value="F:acyl-CoA dehydrogenase activity"/>
    <property type="evidence" value="ECO:0007669"/>
    <property type="project" value="TreeGrafter"/>
</dbReference>